<name>A6GJQ3_9BACT</name>
<protein>
    <submittedName>
        <fullName evidence="2">Uncharacterized protein</fullName>
    </submittedName>
</protein>
<dbReference type="AlphaFoldDB" id="A6GJQ3"/>
<evidence type="ECO:0000313" key="2">
    <source>
        <dbReference type="EMBL" id="EDM73897.1"/>
    </source>
</evidence>
<reference evidence="2 3" key="1">
    <citation type="submission" date="2007-06" db="EMBL/GenBank/DDBJ databases">
        <authorList>
            <person name="Shimkets L."/>
            <person name="Ferriera S."/>
            <person name="Johnson J."/>
            <person name="Kravitz S."/>
            <person name="Beeson K."/>
            <person name="Sutton G."/>
            <person name="Rogers Y.-H."/>
            <person name="Friedman R."/>
            <person name="Frazier M."/>
            <person name="Venter J.C."/>
        </authorList>
    </citation>
    <scope>NUCLEOTIDE SEQUENCE [LARGE SCALE GENOMIC DNA]</scope>
    <source>
        <strain evidence="2 3">SIR-1</strain>
    </source>
</reference>
<sequence>MARARASLRGGELNPALRGELFASSAPQHRHAARLLQAIDGGGELPVLAHADGPAAVEAEPRGEGIAGVRLPEPPSVAAEDPPEQPPVGTPARPEANRPEPDRPEPGAEAGAEAAPEEAPEPGPSEAGEADEPPTPGFDLWTAVVGEEPLLARLPPPPSLDEGHESLVPHRDPSLARGLVILTRLAIGEGSTGVQLELSGAGPVTVERRLLSSQRLLLWIDGAGAMPTFASARPRSPELAVTDVRRNEGRVEIEVELAEGWACSGAVSQPNGARVDFVSGAVQPG</sequence>
<feature type="region of interest" description="Disordered" evidence="1">
    <location>
        <begin position="66"/>
        <end position="140"/>
    </location>
</feature>
<gene>
    <name evidence="2" type="ORF">PPSIR1_11701</name>
</gene>
<evidence type="ECO:0000256" key="1">
    <source>
        <dbReference type="SAM" id="MobiDB-lite"/>
    </source>
</evidence>
<feature type="compositionally biased region" description="Basic and acidic residues" evidence="1">
    <location>
        <begin position="95"/>
        <end position="106"/>
    </location>
</feature>
<dbReference type="OrthoDB" id="9889943at2"/>
<proteinExistence type="predicted"/>
<dbReference type="EMBL" id="ABCS01000164">
    <property type="protein sequence ID" value="EDM73897.1"/>
    <property type="molecule type" value="Genomic_DNA"/>
</dbReference>
<keyword evidence="3" id="KW-1185">Reference proteome</keyword>
<comment type="caution">
    <text evidence="2">The sequence shown here is derived from an EMBL/GenBank/DDBJ whole genome shotgun (WGS) entry which is preliminary data.</text>
</comment>
<dbReference type="Proteomes" id="UP000005801">
    <property type="component" value="Unassembled WGS sequence"/>
</dbReference>
<organism evidence="2 3">
    <name type="scientific">Plesiocystis pacifica SIR-1</name>
    <dbReference type="NCBI Taxonomy" id="391625"/>
    <lineage>
        <taxon>Bacteria</taxon>
        <taxon>Pseudomonadati</taxon>
        <taxon>Myxococcota</taxon>
        <taxon>Polyangia</taxon>
        <taxon>Nannocystales</taxon>
        <taxon>Nannocystaceae</taxon>
        <taxon>Plesiocystis</taxon>
    </lineage>
</organism>
<accession>A6GJQ3</accession>
<evidence type="ECO:0000313" key="3">
    <source>
        <dbReference type="Proteomes" id="UP000005801"/>
    </source>
</evidence>